<dbReference type="GO" id="GO:0046872">
    <property type="term" value="F:metal ion binding"/>
    <property type="evidence" value="ECO:0007669"/>
    <property type="project" value="UniProtKB-KW"/>
</dbReference>
<evidence type="ECO:0000256" key="3">
    <source>
        <dbReference type="SAM" id="MobiDB-lite"/>
    </source>
</evidence>
<accession>A0A562QC61</accession>
<sequence length="1058" mass="114577">MYNLKAILIGVALGLYVSVPAYALQSFPNQPLSLSSVVSPNVILLVDNSGSMANIIQPESVASSNYSAVAYRYGNSYAIASLTDGNISLSQIGADGCSTGYKALWAINTAKNQVQERRCYKFPDPLGEGKTRYTGKYLAYIYNVFNGSSNNLLLEPDSRVPKTYRMAVAKESAKEIAASNRSMRIGLATFNKPSSSDPGPGGSILRDIKDLTVTAGVSQSQADQNFNNLVSSIDGLAAEANTPLAETYYEVTRYFRGLSRFQGLGTGDYVSPVQYRCQRNFGVVVTDGLPTHDRSFPTNDPHRDNSEVTGSNNLPDWDGLKTAFGEPFSDGYAPESGSANGEGDTLYLDDIAKFAFDIDLKSAGEDSAGKSYNDLSFQKQNIRTYTIGFTVDNQMLLDAAKYGAGEYYTASDASSLSSALNSALQSIRQQISSASAIASNSTRIQNDTLIYQARYNTTDWTGEVIAYDVHEDGTVGEIVWRTSSEGKIPEPDSRKIFTFNGSVGKAFTWGNLTSEQKASLNNSENSLKWLRGSNISGMRVRNEILGDIVNSDPIFVGQQNNGYIVPNTDVANEPADTYWSYVTDKKGLTPLVIVGANDGMVHAFNGGTGKEEFAYVPASLFKNRTTSPGATPGLSALTEPDYPHHFYADGSFGLGDVYIGSAWKTYMAGGLGAGGRGVFALNVTDRENFSEDDVLWEITAPDATATTNNGSSDWNEMGHVFGEPIIARTQNDDWVTLFPNGYASNTGKAALYVVNASNGSLIKKIVVSDPDNSSLNNGLSAITAFFDSNRRITYVYAGDILGNLWKFDLASDKENSWKSQLLFKARKDGVRQPITGKVRVAAHPSGGNIVVFGTGKFLETSDKTDYSVQSLYGIWDQNKNTPVSASDLVQQTISEKTYEGKQYRIVSNNTVDWKNKSGWYVDLKVGNSTAGERVVNAAQTGGDRVLFTTFTPLSDPCLSGGESWTMALNIYTGGSLDYSAFDLNNDRYFNHADMLTCDGGQCYASGFKLEDGTLKSPGTLFSDGFDSLYNSDLSGGVEQFEASGTGSKPGRMSWRQIR</sequence>
<reference evidence="5 6" key="1">
    <citation type="journal article" date="2015" name="Stand. Genomic Sci.">
        <title>Genomic Encyclopedia of Bacterial and Archaeal Type Strains, Phase III: the genomes of soil and plant-associated and newly described type strains.</title>
        <authorList>
            <person name="Whitman W.B."/>
            <person name="Woyke T."/>
            <person name="Klenk H.P."/>
            <person name="Zhou Y."/>
            <person name="Lilburn T.G."/>
            <person name="Beck B.J."/>
            <person name="De Vos P."/>
            <person name="Vandamme P."/>
            <person name="Eisen J.A."/>
            <person name="Garrity G."/>
            <person name="Hugenholtz P."/>
            <person name="Kyrpides N.C."/>
        </authorList>
    </citation>
    <scope>NUCLEOTIDE SEQUENCE [LARGE SCALE GENOMIC DNA]</scope>
    <source>
        <strain evidence="5 6">CGMCC 1.6858</strain>
    </source>
</reference>
<feature type="domain" description="PilY1 beta-propeller" evidence="4">
    <location>
        <begin position="545"/>
        <end position="892"/>
    </location>
</feature>
<keyword evidence="2" id="KW-0106">Calcium</keyword>
<dbReference type="Pfam" id="PF05567">
    <property type="entry name" value="T4P_PilY1"/>
    <property type="match status" value="1"/>
</dbReference>
<dbReference type="EMBL" id="VLKY01000006">
    <property type="protein sequence ID" value="TWI54332.1"/>
    <property type="molecule type" value="Genomic_DNA"/>
</dbReference>
<evidence type="ECO:0000313" key="5">
    <source>
        <dbReference type="EMBL" id="TWI54332.1"/>
    </source>
</evidence>
<organism evidence="5 6">
    <name type="scientific">Pseudomonas duriflava</name>
    <dbReference type="NCBI Taxonomy" id="459528"/>
    <lineage>
        <taxon>Bacteria</taxon>
        <taxon>Pseudomonadati</taxon>
        <taxon>Pseudomonadota</taxon>
        <taxon>Gammaproteobacteria</taxon>
        <taxon>Pseudomonadales</taxon>
        <taxon>Pseudomonadaceae</taxon>
        <taxon>Pseudomonas</taxon>
    </lineage>
</organism>
<evidence type="ECO:0000256" key="2">
    <source>
        <dbReference type="ARBA" id="ARBA00022837"/>
    </source>
</evidence>
<dbReference type="InterPro" id="IPR008707">
    <property type="entry name" value="B-propeller_PilY1"/>
</dbReference>
<dbReference type="InterPro" id="IPR036465">
    <property type="entry name" value="vWFA_dom_sf"/>
</dbReference>
<feature type="region of interest" description="Disordered" evidence="3">
    <location>
        <begin position="293"/>
        <end position="318"/>
    </location>
</feature>
<gene>
    <name evidence="5" type="ORF">IQ22_02195</name>
</gene>
<dbReference type="Proteomes" id="UP000316905">
    <property type="component" value="Unassembled WGS sequence"/>
</dbReference>
<dbReference type="Gene3D" id="3.40.50.410">
    <property type="entry name" value="von Willebrand factor, type A domain"/>
    <property type="match status" value="1"/>
</dbReference>
<keyword evidence="6" id="KW-1185">Reference proteome</keyword>
<feature type="compositionally biased region" description="Basic and acidic residues" evidence="3">
    <location>
        <begin position="293"/>
        <end position="306"/>
    </location>
</feature>
<dbReference type="OrthoDB" id="7156875at2"/>
<evidence type="ECO:0000256" key="1">
    <source>
        <dbReference type="ARBA" id="ARBA00022723"/>
    </source>
</evidence>
<evidence type="ECO:0000313" key="6">
    <source>
        <dbReference type="Proteomes" id="UP000316905"/>
    </source>
</evidence>
<protein>
    <submittedName>
        <fullName evidence="5">Type IV pilus assembly protein PilY1</fullName>
    </submittedName>
</protein>
<dbReference type="AlphaFoldDB" id="A0A562QC61"/>
<name>A0A562QC61_9PSED</name>
<proteinExistence type="predicted"/>
<comment type="caution">
    <text evidence="5">The sequence shown here is derived from an EMBL/GenBank/DDBJ whole genome shotgun (WGS) entry which is preliminary data.</text>
</comment>
<keyword evidence="1" id="KW-0479">Metal-binding</keyword>
<evidence type="ECO:0000259" key="4">
    <source>
        <dbReference type="Pfam" id="PF05567"/>
    </source>
</evidence>